<evidence type="ECO:0000313" key="1">
    <source>
        <dbReference type="EMBL" id="RXK16971.1"/>
    </source>
</evidence>
<dbReference type="KEGG" id="amyt:AMYT_0486"/>
<gene>
    <name evidence="1" type="ORF">CP985_00700</name>
</gene>
<dbReference type="InterPro" id="IPR018563">
    <property type="entry name" value="DUF2018"/>
</dbReference>
<name>A0AAX2AKS2_9BACT</name>
<dbReference type="EMBL" id="NXID01000002">
    <property type="protein sequence ID" value="RXK16971.1"/>
    <property type="molecule type" value="Genomic_DNA"/>
</dbReference>
<dbReference type="Pfam" id="PF09442">
    <property type="entry name" value="DUF2018"/>
    <property type="match status" value="1"/>
</dbReference>
<dbReference type="InterPro" id="IPR023126">
    <property type="entry name" value="HP0242-like_sf"/>
</dbReference>
<proteinExistence type="predicted"/>
<comment type="caution">
    <text evidence="1">The sequence shown here is derived from an EMBL/GenBank/DDBJ whole genome shotgun (WGS) entry which is preliminary data.</text>
</comment>
<evidence type="ECO:0000313" key="2">
    <source>
        <dbReference type="Proteomes" id="UP000290092"/>
    </source>
</evidence>
<dbReference type="Gene3D" id="1.10.3350.10">
    <property type="entry name" value="HP0242-like domain"/>
    <property type="match status" value="1"/>
</dbReference>
<keyword evidence="2" id="KW-1185">Reference proteome</keyword>
<protein>
    <recommendedName>
        <fullName evidence="3">DUF2018 domain-containing protein</fullName>
    </recommendedName>
</protein>
<dbReference type="AlphaFoldDB" id="A0AAX2AKS2"/>
<organism evidence="1 2">
    <name type="scientific">Malaciobacter mytili LMG 24559</name>
    <dbReference type="NCBI Taxonomy" id="1032238"/>
    <lineage>
        <taxon>Bacteria</taxon>
        <taxon>Pseudomonadati</taxon>
        <taxon>Campylobacterota</taxon>
        <taxon>Epsilonproteobacteria</taxon>
        <taxon>Campylobacterales</taxon>
        <taxon>Arcobacteraceae</taxon>
        <taxon>Malaciobacter</taxon>
    </lineage>
</organism>
<dbReference type="Proteomes" id="UP000290092">
    <property type="component" value="Unassembled WGS sequence"/>
</dbReference>
<evidence type="ECO:0008006" key="3">
    <source>
        <dbReference type="Google" id="ProtNLM"/>
    </source>
</evidence>
<dbReference type="RefSeq" id="WP_114840979.1">
    <property type="nucleotide sequence ID" value="NZ_CP031219.1"/>
</dbReference>
<accession>A0AAX2AKS2</accession>
<reference evidence="1 2" key="1">
    <citation type="submission" date="2017-09" db="EMBL/GenBank/DDBJ databases">
        <title>Genomics of the genus Arcobacter.</title>
        <authorList>
            <person name="Perez-Cataluna A."/>
            <person name="Figueras M.J."/>
            <person name="Salas-Masso N."/>
        </authorList>
    </citation>
    <scope>NUCLEOTIDE SEQUENCE [LARGE SCALE GENOMIC DNA]</scope>
    <source>
        <strain evidence="1 2">CECT 7386</strain>
    </source>
</reference>
<dbReference type="SUPFAM" id="SSF158752">
    <property type="entry name" value="HP0242-like"/>
    <property type="match status" value="1"/>
</dbReference>
<sequence length="96" mass="11071">MGKFEALFNEDENDILIGSAKSKFLDVLKNANSEVVAEELDKIIEKFAAMELLLTQNDEFEKVLQEYIFKNSSEVHQMKKSLYMEFTGEIISRLDS</sequence>